<gene>
    <name evidence="3" type="ORF">ACFSUF_14500</name>
</gene>
<sequence length="448" mass="49488">MWRRMLGMLLVLATVITAAACSGSTTETAGGNNGSQKGNAAVSEGTDAGGTSGGVDRNADIKIKVLTHFTDEARRNLLNDAITKFKEQWPNAEVIDETTTEYGTKMKLEFASGDGPDFVTVDDLMQQTLNQGKYLKDITELVKKNGYIEKSVPGAVEFNNLRTPGTFYSVPILMAPVALFYNKDILEEFGVTSPPQTLEQFEEILEKAKQAGYIPLANAGQSNNNMLWMIYHLVFNNTPIEDVRKWYYQESTPESVKKGFTDAFAKVAEWTKKGYLGDPKVMMGVGYDNYISNLYAQGKVAMALDGDWAMASFVDSGINTGVFAFPSEYIVNASDSGWALNAQADETKTAAFEDFVNIFFTEEMTGKLYTAGYTPSVLFDESKLEAIPLKQELQKAVADKKMGYFLDNAVPGLYDAAQKITQQLYMGKLTPEQTWEQFQAAYDKGLTK</sequence>
<proteinExistence type="predicted"/>
<evidence type="ECO:0000313" key="3">
    <source>
        <dbReference type="EMBL" id="MFD2613638.1"/>
    </source>
</evidence>
<organism evidence="3 4">
    <name type="scientific">Paenibacillus gansuensis</name>
    <dbReference type="NCBI Taxonomy" id="306542"/>
    <lineage>
        <taxon>Bacteria</taxon>
        <taxon>Bacillati</taxon>
        <taxon>Bacillota</taxon>
        <taxon>Bacilli</taxon>
        <taxon>Bacillales</taxon>
        <taxon>Paenibacillaceae</taxon>
        <taxon>Paenibacillus</taxon>
    </lineage>
</organism>
<dbReference type="PANTHER" id="PTHR43649">
    <property type="entry name" value="ARABINOSE-BINDING PROTEIN-RELATED"/>
    <property type="match status" value="1"/>
</dbReference>
<reference evidence="4" key="1">
    <citation type="journal article" date="2019" name="Int. J. Syst. Evol. Microbiol.">
        <title>The Global Catalogue of Microorganisms (GCM) 10K type strain sequencing project: providing services to taxonomists for standard genome sequencing and annotation.</title>
        <authorList>
            <consortium name="The Broad Institute Genomics Platform"/>
            <consortium name="The Broad Institute Genome Sequencing Center for Infectious Disease"/>
            <person name="Wu L."/>
            <person name="Ma J."/>
        </authorList>
    </citation>
    <scope>NUCLEOTIDE SEQUENCE [LARGE SCALE GENOMIC DNA]</scope>
    <source>
        <strain evidence="4">KCTC 3950</strain>
    </source>
</reference>
<feature type="signal peptide" evidence="2">
    <location>
        <begin position="1"/>
        <end position="20"/>
    </location>
</feature>
<dbReference type="InterPro" id="IPR050490">
    <property type="entry name" value="Bact_solute-bd_prot1"/>
</dbReference>
<dbReference type="Gene3D" id="3.40.190.10">
    <property type="entry name" value="Periplasmic binding protein-like II"/>
    <property type="match status" value="1"/>
</dbReference>
<dbReference type="InterPro" id="IPR006059">
    <property type="entry name" value="SBP"/>
</dbReference>
<comment type="caution">
    <text evidence="3">The sequence shown here is derived from an EMBL/GenBank/DDBJ whole genome shotgun (WGS) entry which is preliminary data.</text>
</comment>
<accession>A0ABW5PF25</accession>
<protein>
    <submittedName>
        <fullName evidence="3">ABC transporter substrate-binding protein</fullName>
    </submittedName>
</protein>
<dbReference type="EMBL" id="JBHUME010000008">
    <property type="protein sequence ID" value="MFD2613638.1"/>
    <property type="molecule type" value="Genomic_DNA"/>
</dbReference>
<dbReference type="Pfam" id="PF13416">
    <property type="entry name" value="SBP_bac_8"/>
    <property type="match status" value="1"/>
</dbReference>
<evidence type="ECO:0000256" key="2">
    <source>
        <dbReference type="SAM" id="SignalP"/>
    </source>
</evidence>
<feature type="compositionally biased region" description="Polar residues" evidence="1">
    <location>
        <begin position="25"/>
        <end position="38"/>
    </location>
</feature>
<name>A0ABW5PF25_9BACL</name>
<dbReference type="SUPFAM" id="SSF53850">
    <property type="entry name" value="Periplasmic binding protein-like II"/>
    <property type="match status" value="1"/>
</dbReference>
<dbReference type="Proteomes" id="UP001597541">
    <property type="component" value="Unassembled WGS sequence"/>
</dbReference>
<evidence type="ECO:0000313" key="4">
    <source>
        <dbReference type="Proteomes" id="UP001597541"/>
    </source>
</evidence>
<dbReference type="PROSITE" id="PS51257">
    <property type="entry name" value="PROKAR_LIPOPROTEIN"/>
    <property type="match status" value="1"/>
</dbReference>
<evidence type="ECO:0000256" key="1">
    <source>
        <dbReference type="SAM" id="MobiDB-lite"/>
    </source>
</evidence>
<keyword evidence="2" id="KW-0732">Signal</keyword>
<feature type="chain" id="PRO_5045458770" evidence="2">
    <location>
        <begin position="21"/>
        <end position="448"/>
    </location>
</feature>
<feature type="region of interest" description="Disordered" evidence="1">
    <location>
        <begin position="25"/>
        <end position="54"/>
    </location>
</feature>
<keyword evidence="4" id="KW-1185">Reference proteome</keyword>
<dbReference type="RefSeq" id="WP_377603666.1">
    <property type="nucleotide sequence ID" value="NZ_JBHUME010000008.1"/>
</dbReference>